<feature type="transmembrane region" description="Helical" evidence="1">
    <location>
        <begin position="35"/>
        <end position="52"/>
    </location>
</feature>
<evidence type="ECO:0000313" key="2">
    <source>
        <dbReference type="EMBL" id="PJA11937.1"/>
    </source>
</evidence>
<feature type="transmembrane region" description="Helical" evidence="1">
    <location>
        <begin position="58"/>
        <end position="80"/>
    </location>
</feature>
<feature type="transmembrane region" description="Helical" evidence="1">
    <location>
        <begin position="153"/>
        <end position="172"/>
    </location>
</feature>
<evidence type="ECO:0000256" key="1">
    <source>
        <dbReference type="SAM" id="Phobius"/>
    </source>
</evidence>
<feature type="transmembrane region" description="Helical" evidence="1">
    <location>
        <begin position="87"/>
        <end position="110"/>
    </location>
</feature>
<reference evidence="3" key="1">
    <citation type="submission" date="2017-09" db="EMBL/GenBank/DDBJ databases">
        <title>Depth-based differentiation of microbial function through sediment-hosted aquifers and enrichment of novel symbionts in the deep terrestrial subsurface.</title>
        <authorList>
            <person name="Probst A.J."/>
            <person name="Ladd B."/>
            <person name="Jarett J.K."/>
            <person name="Geller-Mcgrath D.E."/>
            <person name="Sieber C.M.K."/>
            <person name="Emerson J.B."/>
            <person name="Anantharaman K."/>
            <person name="Thomas B.C."/>
            <person name="Malmstrom R."/>
            <person name="Stieglmeier M."/>
            <person name="Klingl A."/>
            <person name="Woyke T."/>
            <person name="Ryan C.M."/>
            <person name="Banfield J.F."/>
        </authorList>
    </citation>
    <scope>NUCLEOTIDE SEQUENCE [LARGE SCALE GENOMIC DNA]</scope>
</reference>
<keyword evidence="1" id="KW-0472">Membrane</keyword>
<organism evidence="2 3">
    <name type="scientific">Candidatus Dojkabacteria bacterium CG_4_10_14_0_2_um_filter_Dojkabacteria_WS6_41_15</name>
    <dbReference type="NCBI Taxonomy" id="2014249"/>
    <lineage>
        <taxon>Bacteria</taxon>
        <taxon>Candidatus Dojkabacteria</taxon>
    </lineage>
</organism>
<proteinExistence type="predicted"/>
<dbReference type="AlphaFoldDB" id="A0A2M7W0G6"/>
<gene>
    <name evidence="2" type="ORF">COX64_05205</name>
</gene>
<evidence type="ECO:0000313" key="3">
    <source>
        <dbReference type="Proteomes" id="UP000228952"/>
    </source>
</evidence>
<sequence length="215" mass="24210">MVLLPDVPAIVLNLPIILTIIAVSRYVIGFKAWKNYPVLALSLAYYLFFQLLESTWVALLFWALFVIIIIGSAITTRFLIRRLKINYYARIAVMYLIATIAALFAIAVIGNTSLGTLVTDPLFGIAIFLVGTAIDELATLLFKKDLQEFLRRLISTVGISLLSGLIITWAWWNGVITVHHEILVVVLIADLIVAFWTAIRFTELIRFSSIIKNQR</sequence>
<comment type="caution">
    <text evidence="2">The sequence shown here is derived from an EMBL/GenBank/DDBJ whole genome shotgun (WGS) entry which is preliminary data.</text>
</comment>
<evidence type="ECO:0008006" key="4">
    <source>
        <dbReference type="Google" id="ProtNLM"/>
    </source>
</evidence>
<protein>
    <recommendedName>
        <fullName evidence="4">7 transmembrane helices usually fused to an inactive transglutaminase domain-containing protein</fullName>
    </recommendedName>
</protein>
<name>A0A2M7W0G6_9BACT</name>
<keyword evidence="1" id="KW-0812">Transmembrane</keyword>
<dbReference type="EMBL" id="PFQB01000133">
    <property type="protein sequence ID" value="PJA11937.1"/>
    <property type="molecule type" value="Genomic_DNA"/>
</dbReference>
<accession>A0A2M7W0G6</accession>
<feature type="transmembrane region" description="Helical" evidence="1">
    <location>
        <begin position="6"/>
        <end position="28"/>
    </location>
</feature>
<keyword evidence="1" id="KW-1133">Transmembrane helix</keyword>
<feature type="transmembrane region" description="Helical" evidence="1">
    <location>
        <begin position="122"/>
        <end position="141"/>
    </location>
</feature>
<feature type="transmembrane region" description="Helical" evidence="1">
    <location>
        <begin position="178"/>
        <end position="199"/>
    </location>
</feature>
<dbReference type="Proteomes" id="UP000228952">
    <property type="component" value="Unassembled WGS sequence"/>
</dbReference>